<organism evidence="3 4">
    <name type="scientific">Diploscapter pachys</name>
    <dbReference type="NCBI Taxonomy" id="2018661"/>
    <lineage>
        <taxon>Eukaryota</taxon>
        <taxon>Metazoa</taxon>
        <taxon>Ecdysozoa</taxon>
        <taxon>Nematoda</taxon>
        <taxon>Chromadorea</taxon>
        <taxon>Rhabditida</taxon>
        <taxon>Rhabditina</taxon>
        <taxon>Rhabditomorpha</taxon>
        <taxon>Rhabditoidea</taxon>
        <taxon>Rhabditidae</taxon>
        <taxon>Diploscapter</taxon>
    </lineage>
</organism>
<proteinExistence type="predicted"/>
<sequence>MYSTRHTHQQQQQQQQQRGLSGDHSGRRMDRVSRVMTEEDIRRQQQQQGNDQGLVTLVPVDHQTSAEAQQIQQHAILQPQIIQSLDAKQSMTNHHVSAQVQTSVVTHSPQSRPPDNWTTVQNHNQPQTSQEQKQRMQQHSVGDQAIGQQHSMTLITDEIRFSIIDEIIRRPGIWDCIREKTTGQSRKELFLEVANIVNHNHQILPPLLAEEIEKQWKNLKDTYLKTKKKLTYNDNGCVIPPKWKFFNSMNFLDQMRDRATPTRVAIKRITPHDEQISSSQMHDDNHTNSSHSPYCCPQNSGGKRAYRAEENGTSSNANGTGTIDEFDEQMNFCRYLYHPLREIAYKDRSQAMKVQKAILDLVHEARIAASEQSH</sequence>
<feature type="region of interest" description="Disordered" evidence="1">
    <location>
        <begin position="1"/>
        <end position="27"/>
    </location>
</feature>
<dbReference type="STRING" id="2018661.A0A2A2LN71"/>
<feature type="compositionally biased region" description="Polar residues" evidence="1">
    <location>
        <begin position="116"/>
        <end position="149"/>
    </location>
</feature>
<gene>
    <name evidence="3" type="ORF">WR25_19097</name>
</gene>
<dbReference type="Proteomes" id="UP000218231">
    <property type="component" value="Unassembled WGS sequence"/>
</dbReference>
<evidence type="ECO:0000259" key="2">
    <source>
        <dbReference type="PROSITE" id="PS51029"/>
    </source>
</evidence>
<feature type="domain" description="MADF" evidence="2">
    <location>
        <begin position="162"/>
        <end position="257"/>
    </location>
</feature>
<feature type="compositionally biased region" description="Polar residues" evidence="1">
    <location>
        <begin position="88"/>
        <end position="110"/>
    </location>
</feature>
<reference evidence="3 4" key="1">
    <citation type="journal article" date="2017" name="Curr. Biol.">
        <title>Genome architecture and evolution of a unichromosomal asexual nematode.</title>
        <authorList>
            <person name="Fradin H."/>
            <person name="Zegar C."/>
            <person name="Gutwein M."/>
            <person name="Lucas J."/>
            <person name="Kovtun M."/>
            <person name="Corcoran D."/>
            <person name="Baugh L.R."/>
            <person name="Kiontke K."/>
            <person name="Gunsalus K."/>
            <person name="Fitch D.H."/>
            <person name="Piano F."/>
        </authorList>
    </citation>
    <scope>NUCLEOTIDE SEQUENCE [LARGE SCALE GENOMIC DNA]</scope>
    <source>
        <strain evidence="3">PF1309</strain>
    </source>
</reference>
<comment type="caution">
    <text evidence="3">The sequence shown here is derived from an EMBL/GenBank/DDBJ whole genome shotgun (WGS) entry which is preliminary data.</text>
</comment>
<feature type="compositionally biased region" description="Polar residues" evidence="1">
    <location>
        <begin position="311"/>
        <end position="321"/>
    </location>
</feature>
<feature type="region of interest" description="Disordered" evidence="1">
    <location>
        <begin position="272"/>
        <end position="322"/>
    </location>
</feature>
<dbReference type="InterPro" id="IPR006578">
    <property type="entry name" value="MADF-dom"/>
</dbReference>
<dbReference type="SMART" id="SM00595">
    <property type="entry name" value="MADF"/>
    <property type="match status" value="1"/>
</dbReference>
<feature type="region of interest" description="Disordered" evidence="1">
    <location>
        <begin position="88"/>
        <end position="149"/>
    </location>
</feature>
<evidence type="ECO:0000313" key="3">
    <source>
        <dbReference type="EMBL" id="PAV87672.1"/>
    </source>
</evidence>
<feature type="compositionally biased region" description="Polar residues" evidence="1">
    <location>
        <begin position="287"/>
        <end position="301"/>
    </location>
</feature>
<keyword evidence="4" id="KW-1185">Reference proteome</keyword>
<dbReference type="EMBL" id="LIAE01006554">
    <property type="protein sequence ID" value="PAV87672.1"/>
    <property type="molecule type" value="Genomic_DNA"/>
</dbReference>
<protein>
    <recommendedName>
        <fullName evidence="2">MADF domain-containing protein</fullName>
    </recommendedName>
</protein>
<dbReference type="PROSITE" id="PS51029">
    <property type="entry name" value="MADF"/>
    <property type="match status" value="1"/>
</dbReference>
<accession>A0A2A2LN71</accession>
<evidence type="ECO:0000313" key="4">
    <source>
        <dbReference type="Proteomes" id="UP000218231"/>
    </source>
</evidence>
<name>A0A2A2LN71_9BILA</name>
<dbReference type="AlphaFoldDB" id="A0A2A2LN71"/>
<feature type="compositionally biased region" description="Basic and acidic residues" evidence="1">
    <location>
        <begin position="272"/>
        <end position="286"/>
    </location>
</feature>
<dbReference type="Pfam" id="PF10545">
    <property type="entry name" value="MADF_DNA_bdg"/>
    <property type="match status" value="1"/>
</dbReference>
<dbReference type="OrthoDB" id="6600747at2759"/>
<evidence type="ECO:0000256" key="1">
    <source>
        <dbReference type="SAM" id="MobiDB-lite"/>
    </source>
</evidence>